<dbReference type="AlphaFoldDB" id="A0A4R1BK93"/>
<accession>A0A4R1BK93</accession>
<evidence type="ECO:0000313" key="3">
    <source>
        <dbReference type="Proteomes" id="UP000295334"/>
    </source>
</evidence>
<dbReference type="Pfam" id="PF16119">
    <property type="entry name" value="DUF4835"/>
    <property type="match status" value="1"/>
</dbReference>
<gene>
    <name evidence="2" type="ORF">EPD60_06030</name>
</gene>
<comment type="caution">
    <text evidence="2">The sequence shown here is derived from an EMBL/GenBank/DDBJ whole genome shotgun (WGS) entry which is preliminary data.</text>
</comment>
<dbReference type="Proteomes" id="UP000295334">
    <property type="component" value="Unassembled WGS sequence"/>
</dbReference>
<name>A0A4R1BK93_9BACT</name>
<dbReference type="EMBL" id="SJZI01000008">
    <property type="protein sequence ID" value="TCJ17744.1"/>
    <property type="molecule type" value="Genomic_DNA"/>
</dbReference>
<sequence>MKKIIAIALLLWSSACGAQELQARLSVVANRVSSQVDKKIFNTLQGALTNFLNNRKWTGDNWQAHERIKCNFLINIDQDLGNNVFKASLTVQAARPVYGTTYESPLLNVQDNDFTFRYVEFQAIEFNENRVAGNDPLTANITAMLAFYANIILGLDYDSYSPRGGDPFYIKAQNIVNQAPESRDISGWKAFDGVRNRFRFVENLTDSRYNLFHDALYSYYRTGFDQMIDNEDAARAGLINALNTLDNINRESPNTMFVQVFFQGRSNELYRVFSKAKPEQKARARELLSRLDVSNNSLYKDLK</sequence>
<protein>
    <submittedName>
        <fullName evidence="2">DUF4835 family protein</fullName>
    </submittedName>
</protein>
<proteinExistence type="predicted"/>
<organism evidence="2 3">
    <name type="scientific">Flaviaesturariibacter flavus</name>
    <dbReference type="NCBI Taxonomy" id="2502780"/>
    <lineage>
        <taxon>Bacteria</taxon>
        <taxon>Pseudomonadati</taxon>
        <taxon>Bacteroidota</taxon>
        <taxon>Chitinophagia</taxon>
        <taxon>Chitinophagales</taxon>
        <taxon>Chitinophagaceae</taxon>
        <taxon>Flaviaestuariibacter</taxon>
    </lineage>
</organism>
<dbReference type="RefSeq" id="WP_131447857.1">
    <property type="nucleotide sequence ID" value="NZ_SJZI01000008.1"/>
</dbReference>
<keyword evidence="1" id="KW-0732">Signal</keyword>
<dbReference type="InterPro" id="IPR032274">
    <property type="entry name" value="DUF4835"/>
</dbReference>
<evidence type="ECO:0000256" key="1">
    <source>
        <dbReference type="SAM" id="SignalP"/>
    </source>
</evidence>
<keyword evidence="3" id="KW-1185">Reference proteome</keyword>
<feature type="signal peptide" evidence="1">
    <location>
        <begin position="1"/>
        <end position="18"/>
    </location>
</feature>
<reference evidence="2 3" key="1">
    <citation type="submission" date="2019-03" db="EMBL/GenBank/DDBJ databases">
        <authorList>
            <person name="Kim M.K.M."/>
        </authorList>
    </citation>
    <scope>NUCLEOTIDE SEQUENCE [LARGE SCALE GENOMIC DNA]</scope>
    <source>
        <strain evidence="2 3">17J68-12</strain>
    </source>
</reference>
<evidence type="ECO:0000313" key="2">
    <source>
        <dbReference type="EMBL" id="TCJ17744.1"/>
    </source>
</evidence>
<feature type="chain" id="PRO_5020684425" evidence="1">
    <location>
        <begin position="19"/>
        <end position="303"/>
    </location>
</feature>
<dbReference type="PROSITE" id="PS51257">
    <property type="entry name" value="PROKAR_LIPOPROTEIN"/>
    <property type="match status" value="1"/>
</dbReference>
<dbReference type="OrthoDB" id="9773381at2"/>